<dbReference type="Pfam" id="PF13895">
    <property type="entry name" value="Ig_2"/>
    <property type="match status" value="1"/>
</dbReference>
<gene>
    <name evidence="5" type="primary">LOC118312535</name>
</gene>
<evidence type="ECO:0000313" key="5">
    <source>
        <dbReference type="Ensembl" id="ENSSMAP00000034683.2"/>
    </source>
</evidence>
<evidence type="ECO:0000256" key="3">
    <source>
        <dbReference type="SAM" id="SignalP"/>
    </source>
</evidence>
<dbReference type="AlphaFoldDB" id="A0A8D3BIA3"/>
<dbReference type="PANTHER" id="PTHR46013">
    <property type="entry name" value="VASCULAR CELL ADHESION MOLECULE 1"/>
    <property type="match status" value="1"/>
</dbReference>
<dbReference type="Pfam" id="PF00047">
    <property type="entry name" value="ig"/>
    <property type="match status" value="1"/>
</dbReference>
<dbReference type="Ensembl" id="ENSSMAT00000035124.2">
    <property type="protein sequence ID" value="ENSSMAP00000034683.2"/>
    <property type="gene ID" value="ENSSMAG00000021211.2"/>
</dbReference>
<keyword evidence="2" id="KW-0812">Transmembrane</keyword>
<feature type="domain" description="Ig-like" evidence="4">
    <location>
        <begin position="216"/>
        <end position="291"/>
    </location>
</feature>
<keyword evidence="2" id="KW-0472">Membrane</keyword>
<dbReference type="Gene3D" id="2.60.40.10">
    <property type="entry name" value="Immunoglobulins"/>
    <property type="match status" value="4"/>
</dbReference>
<dbReference type="InterPro" id="IPR013783">
    <property type="entry name" value="Ig-like_fold"/>
</dbReference>
<keyword evidence="2" id="KW-1133">Transmembrane helix</keyword>
<reference evidence="5" key="2">
    <citation type="submission" date="2025-08" db="UniProtKB">
        <authorList>
            <consortium name="Ensembl"/>
        </authorList>
    </citation>
    <scope>IDENTIFICATION</scope>
</reference>
<evidence type="ECO:0000256" key="2">
    <source>
        <dbReference type="SAM" id="Phobius"/>
    </source>
</evidence>
<dbReference type="InterPro" id="IPR036179">
    <property type="entry name" value="Ig-like_dom_sf"/>
</dbReference>
<dbReference type="Proteomes" id="UP000694558">
    <property type="component" value="Chromosome 8"/>
</dbReference>
<organism evidence="5 6">
    <name type="scientific">Scophthalmus maximus</name>
    <name type="common">Turbot</name>
    <name type="synonym">Psetta maxima</name>
    <dbReference type="NCBI Taxonomy" id="52904"/>
    <lineage>
        <taxon>Eukaryota</taxon>
        <taxon>Metazoa</taxon>
        <taxon>Chordata</taxon>
        <taxon>Craniata</taxon>
        <taxon>Vertebrata</taxon>
        <taxon>Euteleostomi</taxon>
        <taxon>Actinopterygii</taxon>
        <taxon>Neopterygii</taxon>
        <taxon>Teleostei</taxon>
        <taxon>Neoteleostei</taxon>
        <taxon>Acanthomorphata</taxon>
        <taxon>Carangaria</taxon>
        <taxon>Pleuronectiformes</taxon>
        <taxon>Pleuronectoidei</taxon>
        <taxon>Scophthalmidae</taxon>
        <taxon>Scophthalmus</taxon>
    </lineage>
</organism>
<evidence type="ECO:0000313" key="6">
    <source>
        <dbReference type="Proteomes" id="UP000694558"/>
    </source>
</evidence>
<dbReference type="SMART" id="SM00409">
    <property type="entry name" value="IG"/>
    <property type="match status" value="4"/>
</dbReference>
<feature type="domain" description="Ig-like" evidence="4">
    <location>
        <begin position="122"/>
        <end position="189"/>
    </location>
</feature>
<dbReference type="SUPFAM" id="SSF48726">
    <property type="entry name" value="Immunoglobulin"/>
    <property type="match status" value="3"/>
</dbReference>
<evidence type="ECO:0000256" key="1">
    <source>
        <dbReference type="ARBA" id="ARBA00023319"/>
    </source>
</evidence>
<reference evidence="5" key="1">
    <citation type="submission" date="2023-05" db="EMBL/GenBank/DDBJ databases">
        <title>High-quality long-read genome of Scophthalmus maximus.</title>
        <authorList>
            <person name="Lien S."/>
            <person name="Martinez P."/>
        </authorList>
    </citation>
    <scope>NUCLEOTIDE SEQUENCE [LARGE SCALE GENOMIC DNA]</scope>
</reference>
<dbReference type="GeneTree" id="ENSGT00940000169291"/>
<protein>
    <recommendedName>
        <fullName evidence="4">Ig-like domain-containing protein</fullName>
    </recommendedName>
</protein>
<evidence type="ECO:0000259" key="4">
    <source>
        <dbReference type="PROSITE" id="PS50835"/>
    </source>
</evidence>
<name>A0A8D3BIA3_SCOMX</name>
<feature type="transmembrane region" description="Helical" evidence="2">
    <location>
        <begin position="498"/>
        <end position="519"/>
    </location>
</feature>
<dbReference type="InterPro" id="IPR013151">
    <property type="entry name" value="Immunoglobulin_dom"/>
</dbReference>
<sequence>MSLADRGCVFLGLILYISAVQANSVCALKGSSVHLRCSAQHPTSNMKWFSEHRVGTELDHREISADGKHIISAESPPTLTISDLRESDGNFYCCSDENHLNDCQKGGIQLQVADLQVKVFPATEADTVSLMCSSSCPLTDSPALYVWYKDRASLYEDWSPWYQQLLSGEEAGNYSCAVKGYEHLRAKVSVDSVTPSCFTVTYAEGRMCSHQHNSGPCSITYPREVHVQKSETAVTGHFKLTCTTNCSLTDSQTSFTWYKNRRNKKQLPSLVPSSSPDSFSCAVRGHEDLLSDEICIDDENCQRVNYVSWRICALKGSSVNISSEYWYPDTHGLKAKYWYKKERNATAAAEELKETAPRIKYHDGTKNRHILTINELNKNDSAEYIFKIIADHQTGKQLDLPGVTLVVTDLRVRFTPSAAVTEGQRVTLTCGTSCPLTDDTNYIWYLNSRPLDLTKRQSKHLVLDLVSGEHEGNYSCAVENRQMRSLEKMLTVHTRRRWAPAAAGVVAVLLVIISIAVFLRIRRKMKSSRSPGTESSDNLEQMIPGHVYDVISAQPAEQEVLYESIVDLSNHADALYSKVQLHQAQVQEHIPYAVVNLKPKTTRESNCYANDSGFGKKFNAAEVHNHY</sequence>
<feature type="chain" id="PRO_5034291465" description="Ig-like domain-containing protein" evidence="3">
    <location>
        <begin position="23"/>
        <end position="627"/>
    </location>
</feature>
<accession>A0A8D3BIA3</accession>
<keyword evidence="1" id="KW-0393">Immunoglobulin domain</keyword>
<dbReference type="InterPro" id="IPR003599">
    <property type="entry name" value="Ig_sub"/>
</dbReference>
<dbReference type="PANTHER" id="PTHR46013:SF4">
    <property type="entry name" value="B-CELL RECEPTOR CD22-RELATED"/>
    <property type="match status" value="1"/>
</dbReference>
<dbReference type="InterPro" id="IPR003598">
    <property type="entry name" value="Ig_sub2"/>
</dbReference>
<dbReference type="PROSITE" id="PS50835">
    <property type="entry name" value="IG_LIKE"/>
    <property type="match status" value="4"/>
</dbReference>
<feature type="domain" description="Ig-like" evidence="4">
    <location>
        <begin position="29"/>
        <end position="94"/>
    </location>
</feature>
<feature type="signal peptide" evidence="3">
    <location>
        <begin position="1"/>
        <end position="22"/>
    </location>
</feature>
<dbReference type="SMART" id="SM00408">
    <property type="entry name" value="IGc2"/>
    <property type="match status" value="2"/>
</dbReference>
<dbReference type="InterPro" id="IPR007110">
    <property type="entry name" value="Ig-like_dom"/>
</dbReference>
<proteinExistence type="predicted"/>
<keyword evidence="3" id="KW-0732">Signal</keyword>
<feature type="domain" description="Ig-like" evidence="4">
    <location>
        <begin position="401"/>
        <end position="491"/>
    </location>
</feature>